<organism evidence="2 3">
    <name type="scientific">Parathalassolituus penaei</name>
    <dbReference type="NCBI Taxonomy" id="2997323"/>
    <lineage>
        <taxon>Bacteria</taxon>
        <taxon>Pseudomonadati</taxon>
        <taxon>Pseudomonadota</taxon>
        <taxon>Gammaproteobacteria</taxon>
        <taxon>Oceanospirillales</taxon>
        <taxon>Oceanospirillaceae</taxon>
        <taxon>Parathalassolituus</taxon>
    </lineage>
</organism>
<reference evidence="2" key="1">
    <citation type="submission" date="2022-11" db="EMBL/GenBank/DDBJ databases">
        <title>Parathalassolutuus dongxingensis gen. nov., sp. nov., a novel member of family Oceanospirillaceae isolated from a coastal shrimp pond in Guangxi, China.</title>
        <authorList>
            <person name="Chen H."/>
        </authorList>
    </citation>
    <scope>NUCLEOTIDE SEQUENCE</scope>
    <source>
        <strain evidence="2">G-43</strain>
    </source>
</reference>
<comment type="caution">
    <text evidence="2">The sequence shown here is derived from an EMBL/GenBank/DDBJ whole genome shotgun (WGS) entry which is preliminary data.</text>
</comment>
<evidence type="ECO:0000313" key="2">
    <source>
        <dbReference type="EMBL" id="MCY0967090.1"/>
    </source>
</evidence>
<protein>
    <submittedName>
        <fullName evidence="2">Uncharacterized protein</fullName>
    </submittedName>
</protein>
<dbReference type="EMBL" id="JAPNOA010000058">
    <property type="protein sequence ID" value="MCY0967090.1"/>
    <property type="molecule type" value="Genomic_DNA"/>
</dbReference>
<gene>
    <name evidence="2" type="ORF">OUO13_18070</name>
</gene>
<accession>A0A9X3EI10</accession>
<proteinExistence type="predicted"/>
<dbReference type="AlphaFoldDB" id="A0A9X3EI10"/>
<dbReference type="RefSeq" id="WP_283175295.1">
    <property type="nucleotide sequence ID" value="NZ_JAPNOA010000058.1"/>
</dbReference>
<evidence type="ECO:0000313" key="3">
    <source>
        <dbReference type="Proteomes" id="UP001150830"/>
    </source>
</evidence>
<feature type="region of interest" description="Disordered" evidence="1">
    <location>
        <begin position="86"/>
        <end position="108"/>
    </location>
</feature>
<name>A0A9X3EI10_9GAMM</name>
<sequence>MNTASSNDYNNGLFEEIRLLSSEIQSLLRQGVRDGVNERIVYRDGILRAWFASVKSSIDLTRQQQDFLENLLEVEKALLEQIRDEQSTLASHQRGHKQTRHYQSMSRH</sequence>
<feature type="compositionally biased region" description="Basic residues" evidence="1">
    <location>
        <begin position="93"/>
        <end position="108"/>
    </location>
</feature>
<keyword evidence="3" id="KW-1185">Reference proteome</keyword>
<dbReference type="Proteomes" id="UP001150830">
    <property type="component" value="Unassembled WGS sequence"/>
</dbReference>
<evidence type="ECO:0000256" key="1">
    <source>
        <dbReference type="SAM" id="MobiDB-lite"/>
    </source>
</evidence>